<sequence>MLCRLSVLMLLAASALARLDLSLLDSQWSQWKLTHRREYGSQNEEAIRRAVWEKNMHVVEAHNQEAALGMHSYELAMNHLGDMVSSAGTSKEVLEKMTGLLVPMVDQRNATMALNGSVQRLPRNLDYRKKGAVTAVKDQGACGSCWAFSSAGALEGMLAKKTGKLVDLSPQNLVDCVKENSGCGGGYMTNAFKYVATNKGLDSEAAYPYVGQEQPCQYKEAGKAVECRRYEEVPQGNEKLLAYALFKHGPVAIGIDATLTTFHLYSKGVYYDPDCNPEDINHAVLLVGYGVTRRGQQYWIVKNSWGTGWGTEGYILMARNRGNLCGIANLASYPIM</sequence>
<dbReference type="InterPro" id="IPR025661">
    <property type="entry name" value="Pept_asp_AS"/>
</dbReference>
<feature type="chain" id="PRO_5013983655" evidence="7">
    <location>
        <begin position="18"/>
        <end position="336"/>
    </location>
</feature>
<evidence type="ECO:0000256" key="2">
    <source>
        <dbReference type="ARBA" id="ARBA00022670"/>
    </source>
</evidence>
<dbReference type="OrthoDB" id="65740at2759"/>
<dbReference type="GO" id="GO:0006508">
    <property type="term" value="P:proteolysis"/>
    <property type="evidence" value="ECO:0007669"/>
    <property type="project" value="UniProtKB-KW"/>
</dbReference>
<dbReference type="GeneTree" id="ENSGT00940000157759"/>
<evidence type="ECO:0000256" key="1">
    <source>
        <dbReference type="ARBA" id="ARBA00008455"/>
    </source>
</evidence>
<dbReference type="AlphaFoldDB" id="Q4SW27"/>
<evidence type="ECO:0000256" key="3">
    <source>
        <dbReference type="ARBA" id="ARBA00022801"/>
    </source>
</evidence>
<evidence type="ECO:0000313" key="11">
    <source>
        <dbReference type="Ensembl" id="ENSTNIP00000004224.1"/>
    </source>
</evidence>
<evidence type="ECO:0000313" key="10">
    <source>
        <dbReference type="EMBL" id="CAF95155.1"/>
    </source>
</evidence>
<keyword evidence="2" id="KW-0645">Protease</keyword>
<dbReference type="Gene3D" id="3.90.70.10">
    <property type="entry name" value="Cysteine proteinases"/>
    <property type="match status" value="1"/>
</dbReference>
<dbReference type="PROSITE" id="PS00640">
    <property type="entry name" value="THIOL_PROTEASE_ASN"/>
    <property type="match status" value="1"/>
</dbReference>
<dbReference type="STRING" id="99883.ENSTNIP00000004224"/>
<dbReference type="MEROPS" id="C01.036"/>
<gene>
    <name evidence="10" type="ORF">GSTENG00011686001</name>
</gene>
<dbReference type="InterPro" id="IPR000169">
    <property type="entry name" value="Pept_cys_AS"/>
</dbReference>
<dbReference type="PANTHER" id="PTHR12411">
    <property type="entry name" value="CYSTEINE PROTEASE FAMILY C1-RELATED"/>
    <property type="match status" value="1"/>
</dbReference>
<dbReference type="InterPro" id="IPR013201">
    <property type="entry name" value="Prot_inhib_I29"/>
</dbReference>
<evidence type="ECO:0000256" key="6">
    <source>
        <dbReference type="ARBA" id="ARBA00023157"/>
    </source>
</evidence>
<keyword evidence="4" id="KW-0788">Thiol protease</keyword>
<reference evidence="10 12" key="1">
    <citation type="journal article" date="2004" name="Nature">
        <title>Genome duplication in the teleost fish Tetraodon nigroviridis reveals the early vertebrate proto-karyotype.</title>
        <authorList>
            <person name="Jaillon O."/>
            <person name="Aury J.-M."/>
            <person name="Brunet F."/>
            <person name="Petit J.-L."/>
            <person name="Stange-Thomann N."/>
            <person name="Mauceli E."/>
            <person name="Bouneau L."/>
            <person name="Fischer C."/>
            <person name="Ozouf-Costaz C."/>
            <person name="Bernot A."/>
            <person name="Nicaud S."/>
            <person name="Jaffe D."/>
            <person name="Fisher S."/>
            <person name="Lutfalla G."/>
            <person name="Dossat C."/>
            <person name="Segurens B."/>
            <person name="Dasilva C."/>
            <person name="Salanoubat M."/>
            <person name="Levy M."/>
            <person name="Boudet N."/>
            <person name="Castellano S."/>
            <person name="Anthouard V."/>
            <person name="Jubin C."/>
            <person name="Castelli V."/>
            <person name="Katinka M."/>
            <person name="Vacherie B."/>
            <person name="Biemont C."/>
            <person name="Skalli Z."/>
            <person name="Cattolico L."/>
            <person name="Poulain J."/>
            <person name="De Berardinis V."/>
            <person name="Cruaud C."/>
            <person name="Duprat S."/>
            <person name="Brottier P."/>
            <person name="Coutanceau J.-P."/>
            <person name="Gouzy J."/>
            <person name="Parra G."/>
            <person name="Lardier G."/>
            <person name="Chapple C."/>
            <person name="McKernan K.J."/>
            <person name="McEwan P."/>
            <person name="Bosak S."/>
            <person name="Kellis M."/>
            <person name="Volff J.-N."/>
            <person name="Guigo R."/>
            <person name="Zody M.C."/>
            <person name="Mesirov J."/>
            <person name="Lindblad-Toh K."/>
            <person name="Birren B."/>
            <person name="Nusbaum C."/>
            <person name="Kahn D."/>
            <person name="Robinson-Rechavi M."/>
            <person name="Laudet V."/>
            <person name="Schachter V."/>
            <person name="Quetier F."/>
            <person name="Saurin W."/>
            <person name="Scarpelli C."/>
            <person name="Wincker P."/>
            <person name="Lander E.S."/>
            <person name="Weissenbach J."/>
            <person name="Roest Crollius H."/>
        </authorList>
    </citation>
    <scope>NUCLEOTIDE SEQUENCE [LARGE SCALE GENOMIC DNA]</scope>
</reference>
<proteinExistence type="inferred from homology"/>
<evidence type="ECO:0000256" key="5">
    <source>
        <dbReference type="ARBA" id="ARBA00023145"/>
    </source>
</evidence>
<evidence type="ECO:0000313" key="12">
    <source>
        <dbReference type="Proteomes" id="UP000007303"/>
    </source>
</evidence>
<feature type="domain" description="Cathepsin propeptide inhibitor" evidence="9">
    <location>
        <begin position="28"/>
        <end position="93"/>
    </location>
</feature>
<dbReference type="PROSITE" id="PS00139">
    <property type="entry name" value="THIOL_PROTEASE_CYS"/>
    <property type="match status" value="1"/>
</dbReference>
<keyword evidence="3" id="KW-0378">Hydrolase</keyword>
<dbReference type="OMA" id="EGETCCC"/>
<dbReference type="SUPFAM" id="SSF54001">
    <property type="entry name" value="Cysteine proteinases"/>
    <property type="match status" value="1"/>
</dbReference>
<dbReference type="InterPro" id="IPR013128">
    <property type="entry name" value="Peptidase_C1A"/>
</dbReference>
<reference evidence="10" key="2">
    <citation type="submission" date="2004-02" db="EMBL/GenBank/DDBJ databases">
        <authorList>
            <consortium name="Genoscope"/>
            <consortium name="Whitehead Institute Centre for Genome Research"/>
        </authorList>
    </citation>
    <scope>NUCLEOTIDE SEQUENCE</scope>
</reference>
<dbReference type="EMBL" id="CAAE01013692">
    <property type="protein sequence ID" value="CAF95155.1"/>
    <property type="molecule type" value="Genomic_DNA"/>
</dbReference>
<keyword evidence="12" id="KW-1185">Reference proteome</keyword>
<dbReference type="InterPro" id="IPR038765">
    <property type="entry name" value="Papain-like_cys_pep_sf"/>
</dbReference>
<feature type="non-terminal residue" evidence="10">
    <location>
        <position position="1"/>
    </location>
</feature>
<dbReference type="PROSITE" id="PS00639">
    <property type="entry name" value="THIOL_PROTEASE_HIS"/>
    <property type="match status" value="1"/>
</dbReference>
<feature type="domain" description="Peptidase C1A papain C-terminal" evidence="8">
    <location>
        <begin position="121"/>
        <end position="335"/>
    </location>
</feature>
<evidence type="ECO:0000259" key="8">
    <source>
        <dbReference type="SMART" id="SM00645"/>
    </source>
</evidence>
<organism evidence="10">
    <name type="scientific">Tetraodon nigroviridis</name>
    <name type="common">Spotted green pufferfish</name>
    <name type="synonym">Chelonodon nigroviridis</name>
    <dbReference type="NCBI Taxonomy" id="99883"/>
    <lineage>
        <taxon>Eukaryota</taxon>
        <taxon>Metazoa</taxon>
        <taxon>Chordata</taxon>
        <taxon>Craniata</taxon>
        <taxon>Vertebrata</taxon>
        <taxon>Euteleostomi</taxon>
        <taxon>Actinopterygii</taxon>
        <taxon>Neopterygii</taxon>
        <taxon>Teleostei</taxon>
        <taxon>Neoteleostei</taxon>
        <taxon>Acanthomorphata</taxon>
        <taxon>Eupercaria</taxon>
        <taxon>Tetraodontiformes</taxon>
        <taxon>Tetradontoidea</taxon>
        <taxon>Tetraodontidae</taxon>
        <taxon>Tetraodon</taxon>
    </lineage>
</organism>
<keyword evidence="6" id="KW-1015">Disulfide bond</keyword>
<dbReference type="Pfam" id="PF08246">
    <property type="entry name" value="Inhibitor_I29"/>
    <property type="match status" value="1"/>
</dbReference>
<reference evidence="11" key="3">
    <citation type="submission" date="2025-05" db="UniProtKB">
        <authorList>
            <consortium name="Ensembl"/>
        </authorList>
    </citation>
    <scope>IDENTIFICATION</scope>
</reference>
<evidence type="ECO:0000256" key="4">
    <source>
        <dbReference type="ARBA" id="ARBA00022807"/>
    </source>
</evidence>
<dbReference type="KEGG" id="tng:GSTEN00011686G001"/>
<dbReference type="CDD" id="cd02248">
    <property type="entry name" value="Peptidase_C1A"/>
    <property type="match status" value="1"/>
</dbReference>
<dbReference type="GO" id="GO:0008234">
    <property type="term" value="F:cysteine-type peptidase activity"/>
    <property type="evidence" value="ECO:0007669"/>
    <property type="project" value="UniProtKB-KW"/>
</dbReference>
<feature type="signal peptide" evidence="7">
    <location>
        <begin position="1"/>
        <end position="17"/>
    </location>
</feature>
<protein>
    <submittedName>
        <fullName evidence="10">(spotted green pufferfish) hypothetical protein</fullName>
    </submittedName>
    <submittedName>
        <fullName evidence="11">Cathepsin K</fullName>
    </submittedName>
</protein>
<dbReference type="Pfam" id="PF00112">
    <property type="entry name" value="Peptidase_C1"/>
    <property type="match status" value="1"/>
</dbReference>
<dbReference type="InterPro" id="IPR000668">
    <property type="entry name" value="Peptidase_C1A_C"/>
</dbReference>
<dbReference type="PRINTS" id="PR00705">
    <property type="entry name" value="PAPAIN"/>
</dbReference>
<keyword evidence="7" id="KW-0732">Signal</keyword>
<dbReference type="Ensembl" id="ENSTNIT00000004358.1">
    <property type="protein sequence ID" value="ENSTNIP00000004224.1"/>
    <property type="gene ID" value="ENSTNIG00000006175.1"/>
</dbReference>
<evidence type="ECO:0000259" key="9">
    <source>
        <dbReference type="SMART" id="SM00848"/>
    </source>
</evidence>
<keyword evidence="5" id="KW-0865">Zymogen</keyword>
<dbReference type="SMART" id="SM00848">
    <property type="entry name" value="Inhibitor_I29"/>
    <property type="match status" value="1"/>
</dbReference>
<comment type="similarity">
    <text evidence="1">Belongs to the peptidase C1 family.</text>
</comment>
<dbReference type="InterPro" id="IPR039417">
    <property type="entry name" value="Peptidase_C1A_papain-like"/>
</dbReference>
<dbReference type="InterPro" id="IPR025660">
    <property type="entry name" value="Pept_his_AS"/>
</dbReference>
<accession>Q4SW27</accession>
<dbReference type="SMART" id="SM00645">
    <property type="entry name" value="Pept_C1"/>
    <property type="match status" value="1"/>
</dbReference>
<name>Q4SW27_TETNG</name>
<dbReference type="HOGENOM" id="CLU_012184_1_2_1"/>
<dbReference type="Proteomes" id="UP000007303">
    <property type="component" value="Unassembled WGS sequence"/>
</dbReference>
<dbReference type="FunFam" id="3.90.70.10:FF:000006">
    <property type="entry name" value="Cathepsin S"/>
    <property type="match status" value="1"/>
</dbReference>
<evidence type="ECO:0000256" key="7">
    <source>
        <dbReference type="SAM" id="SignalP"/>
    </source>
</evidence>